<dbReference type="STRING" id="331657.A0A4V5NDG8"/>
<dbReference type="InterPro" id="IPR004843">
    <property type="entry name" value="Calcineurin-like_PHP"/>
</dbReference>
<keyword evidence="1" id="KW-0378">Hydrolase</keyword>
<evidence type="ECO:0000313" key="6">
    <source>
        <dbReference type="Proteomes" id="UP000308768"/>
    </source>
</evidence>
<dbReference type="SUPFAM" id="SSF56300">
    <property type="entry name" value="Metallo-dependent phosphatases"/>
    <property type="match status" value="1"/>
</dbReference>
<accession>A0A4V5NDG8</accession>
<proteinExistence type="predicted"/>
<evidence type="ECO:0000256" key="3">
    <source>
        <dbReference type="SAM" id="Phobius"/>
    </source>
</evidence>
<name>A0A4V5NDG8_9PEZI</name>
<protein>
    <recommendedName>
        <fullName evidence="4">Calcineurin-like phosphoesterase domain-containing protein</fullName>
    </recommendedName>
</protein>
<dbReference type="Proteomes" id="UP000308768">
    <property type="component" value="Unassembled WGS sequence"/>
</dbReference>
<feature type="transmembrane region" description="Helical" evidence="3">
    <location>
        <begin position="53"/>
        <end position="81"/>
    </location>
</feature>
<comment type="caution">
    <text evidence="5">The sequence shown here is derived from an EMBL/GenBank/DDBJ whole genome shotgun (WGS) entry which is preliminary data.</text>
</comment>
<sequence length="728" mass="79626">MAQAININLHLRATLPFGDKRIIRVVVITYSITITITLAQPVNIAYPIITKPVIVITSLLLITIISSPIIIVVIIIIIIIIPSRLSFLFATQEPQPALYDPVLNITYPLNLTNPDTIPDNDPDPIYYPEPIANLSTPAANAFIKNIVAQVSEIIEGTSIVGNCSKCIASLSVAKSAALLVPESVPDAMVQLCKKYKYYSNATCEEKFQATTFGAVWTQVLAFADVGGSDGHYICNSLSRTFCPAPTTQPLNMTGLFPKPKPANATAPRPSGKRVKVVHLSDFHLDPRYAAGSESNCSTGLCCRTNNPNPFYGQGHIGMPASLYGEFRCDTPYDLALAALQAVGPLTGSGKDSPLGWSIYTGDLVSHDPQSQLSRAYVEYTENSVFGMFKNYITGPVFAALGNHDSNPEAIDAPHNLPGPLGQQQSWHYDHVAGLWQHEGWIDAAAAQQARTHYGAYSIKNHFGLRVITFNTDFWYRANFLNFINTTDPDNSGMFKFMIQELQAAEDAGERVWIVGHVLSGWDGSNPLPNPTDLFYQIIDRYSPHVIANVFFGHTHEDQVMIYYANNGTTRNAANALTPGWMGPSVTPLTNLNSGIRMYEVDTGSFDIYEAHTWYADVNSFDHLNGTNAGPTYKYEYSTRQAYGAAAAWSDAAPLNATFWHAVTEAMERNNSLVQKFNTYQGRMSVKSPNCTSAACANAKVCYMRSGSVALGLQCPRGFASVQSPYTGT</sequence>
<dbReference type="CDD" id="cd00842">
    <property type="entry name" value="MPP_ASMase"/>
    <property type="match status" value="1"/>
</dbReference>
<keyword evidence="2" id="KW-0325">Glycoprotein</keyword>
<dbReference type="GO" id="GO:0008081">
    <property type="term" value="F:phosphoric diester hydrolase activity"/>
    <property type="evidence" value="ECO:0007669"/>
    <property type="project" value="TreeGrafter"/>
</dbReference>
<organism evidence="5 6">
    <name type="scientific">Cryomyces minteri</name>
    <dbReference type="NCBI Taxonomy" id="331657"/>
    <lineage>
        <taxon>Eukaryota</taxon>
        <taxon>Fungi</taxon>
        <taxon>Dikarya</taxon>
        <taxon>Ascomycota</taxon>
        <taxon>Pezizomycotina</taxon>
        <taxon>Dothideomycetes</taxon>
        <taxon>Dothideomycetes incertae sedis</taxon>
        <taxon>Cryomyces</taxon>
    </lineage>
</organism>
<dbReference type="EMBL" id="NAJN01001423">
    <property type="protein sequence ID" value="TKA63299.1"/>
    <property type="molecule type" value="Genomic_DNA"/>
</dbReference>
<dbReference type="InterPro" id="IPR029052">
    <property type="entry name" value="Metallo-depent_PP-like"/>
</dbReference>
<keyword evidence="3" id="KW-1133">Transmembrane helix</keyword>
<reference evidence="5 6" key="1">
    <citation type="submission" date="2017-03" db="EMBL/GenBank/DDBJ databases">
        <title>Genomes of endolithic fungi from Antarctica.</title>
        <authorList>
            <person name="Coleine C."/>
            <person name="Masonjones S."/>
            <person name="Stajich J.E."/>
        </authorList>
    </citation>
    <scope>NUCLEOTIDE SEQUENCE [LARGE SCALE GENOMIC DNA]</scope>
    <source>
        <strain evidence="5 6">CCFEE 5187</strain>
    </source>
</reference>
<gene>
    <name evidence="5" type="ORF">B0A49_10299</name>
</gene>
<evidence type="ECO:0000313" key="5">
    <source>
        <dbReference type="EMBL" id="TKA63299.1"/>
    </source>
</evidence>
<dbReference type="InterPro" id="IPR041805">
    <property type="entry name" value="ASMase/PPN1_MPP"/>
</dbReference>
<keyword evidence="3" id="KW-0812">Transmembrane</keyword>
<dbReference type="OrthoDB" id="282973at2759"/>
<evidence type="ECO:0000256" key="2">
    <source>
        <dbReference type="ARBA" id="ARBA00023180"/>
    </source>
</evidence>
<keyword evidence="3" id="KW-0472">Membrane</keyword>
<evidence type="ECO:0000259" key="4">
    <source>
        <dbReference type="Pfam" id="PF00149"/>
    </source>
</evidence>
<keyword evidence="6" id="KW-1185">Reference proteome</keyword>
<dbReference type="AlphaFoldDB" id="A0A4V5NDG8"/>
<dbReference type="PANTHER" id="PTHR10340">
    <property type="entry name" value="SPHINGOMYELIN PHOSPHODIESTERASE"/>
    <property type="match status" value="1"/>
</dbReference>
<dbReference type="PANTHER" id="PTHR10340:SF27">
    <property type="entry name" value="ACL091CP"/>
    <property type="match status" value="1"/>
</dbReference>
<feature type="domain" description="Calcineurin-like phosphoesterase" evidence="4">
    <location>
        <begin position="275"/>
        <end position="556"/>
    </location>
</feature>
<dbReference type="Pfam" id="PF00149">
    <property type="entry name" value="Metallophos"/>
    <property type="match status" value="1"/>
</dbReference>
<feature type="transmembrane region" description="Helical" evidence="3">
    <location>
        <begin position="22"/>
        <end position="46"/>
    </location>
</feature>
<evidence type="ECO:0000256" key="1">
    <source>
        <dbReference type="ARBA" id="ARBA00022801"/>
    </source>
</evidence>
<dbReference type="Gene3D" id="3.60.21.10">
    <property type="match status" value="1"/>
</dbReference>